<protein>
    <submittedName>
        <fullName evidence="1">HAD family phosphatase</fullName>
    </submittedName>
</protein>
<dbReference type="CDD" id="cd07516">
    <property type="entry name" value="HAD_Pase"/>
    <property type="match status" value="1"/>
</dbReference>
<sequence length="267" mass="29525">MSYKMLVLDIDDTLLNSNHEISSVTKERLLQFQEDGFILVLATGRPTKSAVEKAQELLLDQHKSHAISFNGAVVTSMEDAQELFSQRMDFDEQKELVQYIHDTGLALIAYGDNEVYLSRENDYSHIEGELTGLETIYDSDYANNLESEELKFIAVGDPDIVAKHNEELQGKFGKATNAATSKDYFLEFMHRDVSKGLSLQRLCDHIGIDISEVVAVGDGNNDAPMIEAAGIGIAMGNASDYLKGIADDVTGTNDEDGVVQVIDKYFN</sequence>
<dbReference type="InterPro" id="IPR000150">
    <property type="entry name" value="Cof"/>
</dbReference>
<dbReference type="Gene3D" id="3.40.50.1000">
    <property type="entry name" value="HAD superfamily/HAD-like"/>
    <property type="match status" value="1"/>
</dbReference>
<dbReference type="PANTHER" id="PTHR10000:SF8">
    <property type="entry name" value="HAD SUPERFAMILY HYDROLASE-LIKE, TYPE 3"/>
    <property type="match status" value="1"/>
</dbReference>
<organism evidence="1 2">
    <name type="scientific">Ruoffia tabacinasalis</name>
    <dbReference type="NCBI Taxonomy" id="87458"/>
    <lineage>
        <taxon>Bacteria</taxon>
        <taxon>Bacillati</taxon>
        <taxon>Bacillota</taxon>
        <taxon>Bacilli</taxon>
        <taxon>Lactobacillales</taxon>
        <taxon>Aerococcaceae</taxon>
        <taxon>Ruoffia</taxon>
    </lineage>
</organism>
<dbReference type="GO" id="GO:0005829">
    <property type="term" value="C:cytosol"/>
    <property type="evidence" value="ECO:0007669"/>
    <property type="project" value="TreeGrafter"/>
</dbReference>
<comment type="caution">
    <text evidence="1">The sequence shown here is derived from an EMBL/GenBank/DDBJ whole genome shotgun (WGS) entry which is preliminary data.</text>
</comment>
<dbReference type="InterPro" id="IPR036412">
    <property type="entry name" value="HAD-like_sf"/>
</dbReference>
<dbReference type="InterPro" id="IPR006379">
    <property type="entry name" value="HAD-SF_hydro_IIB"/>
</dbReference>
<dbReference type="EMBL" id="VBSP01000020">
    <property type="protein sequence ID" value="TLQ41074.1"/>
    <property type="molecule type" value="Genomic_DNA"/>
</dbReference>
<dbReference type="NCBIfam" id="TIGR01484">
    <property type="entry name" value="HAD-SF-IIB"/>
    <property type="match status" value="1"/>
</dbReference>
<dbReference type="GO" id="GO:0000287">
    <property type="term" value="F:magnesium ion binding"/>
    <property type="evidence" value="ECO:0007669"/>
    <property type="project" value="TreeGrafter"/>
</dbReference>
<dbReference type="Pfam" id="PF08282">
    <property type="entry name" value="Hydrolase_3"/>
    <property type="match status" value="1"/>
</dbReference>
<dbReference type="PANTHER" id="PTHR10000">
    <property type="entry name" value="PHOSPHOSERINE PHOSPHATASE"/>
    <property type="match status" value="1"/>
</dbReference>
<dbReference type="NCBIfam" id="TIGR00099">
    <property type="entry name" value="Cof-subfamily"/>
    <property type="match status" value="1"/>
</dbReference>
<accession>A0A5R9DWZ9</accession>
<gene>
    <name evidence="1" type="ORF">FEZ33_06740</name>
</gene>
<dbReference type="GO" id="GO:0016791">
    <property type="term" value="F:phosphatase activity"/>
    <property type="evidence" value="ECO:0007669"/>
    <property type="project" value="TreeGrafter"/>
</dbReference>
<dbReference type="Proteomes" id="UP000306420">
    <property type="component" value="Unassembled WGS sequence"/>
</dbReference>
<dbReference type="SFLD" id="SFLDG01140">
    <property type="entry name" value="C2.B:_Phosphomannomutase_and_P"/>
    <property type="match status" value="1"/>
</dbReference>
<evidence type="ECO:0000313" key="2">
    <source>
        <dbReference type="Proteomes" id="UP000306420"/>
    </source>
</evidence>
<dbReference type="SUPFAM" id="SSF56784">
    <property type="entry name" value="HAD-like"/>
    <property type="match status" value="1"/>
</dbReference>
<evidence type="ECO:0000313" key="1">
    <source>
        <dbReference type="EMBL" id="TLQ41074.1"/>
    </source>
</evidence>
<name>A0A5R9DWZ9_9LACT</name>
<dbReference type="Gene3D" id="3.30.1240.10">
    <property type="match status" value="1"/>
</dbReference>
<dbReference type="SFLD" id="SFLDS00003">
    <property type="entry name" value="Haloacid_Dehalogenase"/>
    <property type="match status" value="1"/>
</dbReference>
<dbReference type="RefSeq" id="WP_138404641.1">
    <property type="nucleotide sequence ID" value="NZ_VBSP01000020.1"/>
</dbReference>
<dbReference type="AlphaFoldDB" id="A0A5R9DWZ9"/>
<dbReference type="PROSITE" id="PS01229">
    <property type="entry name" value="COF_2"/>
    <property type="match status" value="1"/>
</dbReference>
<dbReference type="OrthoDB" id="9790031at2"/>
<proteinExistence type="predicted"/>
<dbReference type="InterPro" id="IPR023214">
    <property type="entry name" value="HAD_sf"/>
</dbReference>
<dbReference type="SFLD" id="SFLDG01144">
    <property type="entry name" value="C2.B.4:_PGP_Like"/>
    <property type="match status" value="1"/>
</dbReference>
<reference evidence="1 2" key="1">
    <citation type="submission" date="2019-05" db="EMBL/GenBank/DDBJ databases">
        <title>The metagenome of a microbial culture collection derived from dairy environment covers the genomic content of the human microbiome.</title>
        <authorList>
            <person name="Roder T."/>
            <person name="Wuthrich D."/>
            <person name="Sattari Z."/>
            <person name="Von Ah U."/>
            <person name="Bar C."/>
            <person name="Ronchi F."/>
            <person name="Macpherson A.J."/>
            <person name="Ganal-Vonarburg S.C."/>
            <person name="Bruggmann R."/>
            <person name="Vergeres G."/>
        </authorList>
    </citation>
    <scope>NUCLEOTIDE SEQUENCE [LARGE SCALE GENOMIC DNA]</scope>
    <source>
        <strain evidence="1 2">FAM 24227</strain>
    </source>
</reference>